<dbReference type="InterPro" id="IPR029052">
    <property type="entry name" value="Metallo-depent_PP-like"/>
</dbReference>
<dbReference type="InterPro" id="IPR041805">
    <property type="entry name" value="ASMase/PPN1_MPP"/>
</dbReference>
<dbReference type="PANTHER" id="PTHR10340:SF57">
    <property type="entry name" value="METALLOPHOS DOMAIN-CONTAINING PROTEIN"/>
    <property type="match status" value="1"/>
</dbReference>
<gene>
    <name evidence="13" type="ORF">GSLYS_00010604001</name>
</gene>
<dbReference type="AlphaFoldDB" id="A0AAV2HRE2"/>
<organism evidence="13 14">
    <name type="scientific">Lymnaea stagnalis</name>
    <name type="common">Great pond snail</name>
    <name type="synonym">Helix stagnalis</name>
    <dbReference type="NCBI Taxonomy" id="6523"/>
    <lineage>
        <taxon>Eukaryota</taxon>
        <taxon>Metazoa</taxon>
        <taxon>Spiralia</taxon>
        <taxon>Lophotrochozoa</taxon>
        <taxon>Mollusca</taxon>
        <taxon>Gastropoda</taxon>
        <taxon>Heterobranchia</taxon>
        <taxon>Euthyneura</taxon>
        <taxon>Panpulmonata</taxon>
        <taxon>Hygrophila</taxon>
        <taxon>Lymnaeoidea</taxon>
        <taxon>Lymnaeidae</taxon>
        <taxon>Lymnaea</taxon>
    </lineage>
</organism>
<comment type="caution">
    <text evidence="13">The sequence shown here is derived from an EMBL/GenBank/DDBJ whole genome shotgun (WGS) entry which is preliminary data.</text>
</comment>
<keyword evidence="8" id="KW-0862">Zinc</keyword>
<evidence type="ECO:0000256" key="5">
    <source>
        <dbReference type="ARBA" id="ARBA00022723"/>
    </source>
</evidence>
<keyword evidence="7" id="KW-0378">Hydrolase</keyword>
<name>A0AAV2HRE2_LYMST</name>
<dbReference type="SUPFAM" id="SSF56300">
    <property type="entry name" value="Metallo-dependent phosphatases"/>
    <property type="match status" value="1"/>
</dbReference>
<dbReference type="GO" id="GO:0005615">
    <property type="term" value="C:extracellular space"/>
    <property type="evidence" value="ECO:0007669"/>
    <property type="project" value="TreeGrafter"/>
</dbReference>
<dbReference type="PANTHER" id="PTHR10340">
    <property type="entry name" value="SPHINGOMYELIN PHOSPHODIESTERASE"/>
    <property type="match status" value="1"/>
</dbReference>
<sequence length="446" mass="51163">MMFLPLFTLLFINCCYAESGFFWHVTDFHYDPTYWTSQLSCNDVVAHPGKYGDYWCDSPWALVQDSIDNMARIKSDVDFIIWTGDNMAHIDDAHTSLDTNLGVLDNVTRALNSSFLGTPFYPCLGNHDYYPSDQAGSDIDLYSRMAEMWGGWIKDPAQIELFKKGGYYSALIRPNLRLLALNTVLYMQGDEVTANQTDPADQFKWIDSVLSTSRSRGEKVLITGHISPTFIVPSLVDWFQPRYHQPYVDLMTQYSDIIIAHHYGHDHADTFRVLQRSNGTGASAIFIAPSITPWRYRIPTETGAPHNPGIRLVEYDRVTGAHMNYHQYFINLTDSNRNGVTNWTELYDFQKTYHVSDMSVQSLLTIYKSMQTVGNELLLKFCDHMLVTNIPQNCTDAQQAGIWCGGQNTDIHDAKICVNEFIHRARRVDILSYFLNVLFDFFKDYL</sequence>
<evidence type="ECO:0000256" key="1">
    <source>
        <dbReference type="ARBA" id="ARBA00001947"/>
    </source>
</evidence>
<feature type="signal peptide" evidence="10">
    <location>
        <begin position="1"/>
        <end position="17"/>
    </location>
</feature>
<evidence type="ECO:0000256" key="3">
    <source>
        <dbReference type="ARBA" id="ARBA00008234"/>
    </source>
</evidence>
<dbReference type="CDD" id="cd00842">
    <property type="entry name" value="MPP_ASMase"/>
    <property type="match status" value="1"/>
</dbReference>
<protein>
    <submittedName>
        <fullName evidence="13">Uncharacterized protein</fullName>
    </submittedName>
</protein>
<feature type="chain" id="PRO_5043618008" evidence="10">
    <location>
        <begin position="18"/>
        <end position="446"/>
    </location>
</feature>
<feature type="domain" description="Sphingomyelin phosphodiesterase C-terminal" evidence="12">
    <location>
        <begin position="283"/>
        <end position="419"/>
    </location>
</feature>
<dbReference type="Pfam" id="PF19272">
    <property type="entry name" value="ASMase_C"/>
    <property type="match status" value="1"/>
</dbReference>
<evidence type="ECO:0000259" key="12">
    <source>
        <dbReference type="Pfam" id="PF19272"/>
    </source>
</evidence>
<evidence type="ECO:0000256" key="6">
    <source>
        <dbReference type="ARBA" id="ARBA00022729"/>
    </source>
</evidence>
<evidence type="ECO:0000256" key="9">
    <source>
        <dbReference type="ARBA" id="ARBA00023180"/>
    </source>
</evidence>
<dbReference type="Pfam" id="PF00149">
    <property type="entry name" value="Metallophos"/>
    <property type="match status" value="1"/>
</dbReference>
<dbReference type="InterPro" id="IPR004843">
    <property type="entry name" value="Calcineurin-like_PHP"/>
</dbReference>
<keyword evidence="5" id="KW-0479">Metal-binding</keyword>
<dbReference type="InterPro" id="IPR045473">
    <property type="entry name" value="ASM_C"/>
</dbReference>
<proteinExistence type="inferred from homology"/>
<evidence type="ECO:0000256" key="7">
    <source>
        <dbReference type="ARBA" id="ARBA00022801"/>
    </source>
</evidence>
<reference evidence="13 14" key="1">
    <citation type="submission" date="2024-04" db="EMBL/GenBank/DDBJ databases">
        <authorList>
            <consortium name="Genoscope - CEA"/>
            <person name="William W."/>
        </authorList>
    </citation>
    <scope>NUCLEOTIDE SEQUENCE [LARGE SCALE GENOMIC DNA]</scope>
</reference>
<feature type="domain" description="Calcineurin-like phosphoesterase" evidence="11">
    <location>
        <begin position="22"/>
        <end position="268"/>
    </location>
</feature>
<evidence type="ECO:0000256" key="10">
    <source>
        <dbReference type="SAM" id="SignalP"/>
    </source>
</evidence>
<evidence type="ECO:0000256" key="2">
    <source>
        <dbReference type="ARBA" id="ARBA00004613"/>
    </source>
</evidence>
<comment type="subcellular location">
    <subcellularLocation>
        <location evidence="2">Secreted</location>
    </subcellularLocation>
</comment>
<comment type="similarity">
    <text evidence="3">Belongs to the acid sphingomyelinase family.</text>
</comment>
<evidence type="ECO:0000313" key="13">
    <source>
        <dbReference type="EMBL" id="CAL1536691.1"/>
    </source>
</evidence>
<keyword evidence="6 10" id="KW-0732">Signal</keyword>
<dbReference type="GO" id="GO:0046872">
    <property type="term" value="F:metal ion binding"/>
    <property type="evidence" value="ECO:0007669"/>
    <property type="project" value="UniProtKB-KW"/>
</dbReference>
<evidence type="ECO:0000259" key="11">
    <source>
        <dbReference type="Pfam" id="PF00149"/>
    </source>
</evidence>
<dbReference type="EMBL" id="CAXITT010000236">
    <property type="protein sequence ID" value="CAL1536691.1"/>
    <property type="molecule type" value="Genomic_DNA"/>
</dbReference>
<keyword evidence="14" id="KW-1185">Reference proteome</keyword>
<accession>A0AAV2HRE2</accession>
<evidence type="ECO:0000313" key="14">
    <source>
        <dbReference type="Proteomes" id="UP001497497"/>
    </source>
</evidence>
<keyword evidence="9" id="KW-0325">Glycoprotein</keyword>
<comment type="cofactor">
    <cofactor evidence="1">
        <name>Zn(2+)</name>
        <dbReference type="ChEBI" id="CHEBI:29105"/>
    </cofactor>
</comment>
<dbReference type="GO" id="GO:0008081">
    <property type="term" value="F:phosphoric diester hydrolase activity"/>
    <property type="evidence" value="ECO:0007669"/>
    <property type="project" value="TreeGrafter"/>
</dbReference>
<dbReference type="Gene3D" id="3.60.21.10">
    <property type="match status" value="1"/>
</dbReference>
<evidence type="ECO:0000256" key="4">
    <source>
        <dbReference type="ARBA" id="ARBA00022525"/>
    </source>
</evidence>
<evidence type="ECO:0000256" key="8">
    <source>
        <dbReference type="ARBA" id="ARBA00022833"/>
    </source>
</evidence>
<dbReference type="Proteomes" id="UP001497497">
    <property type="component" value="Unassembled WGS sequence"/>
</dbReference>
<keyword evidence="4" id="KW-0964">Secreted</keyword>